<proteinExistence type="inferred from homology"/>
<dbReference type="Pfam" id="PF22022">
    <property type="entry name" value="Phage_int_M"/>
    <property type="match status" value="1"/>
</dbReference>
<dbReference type="InterPro" id="IPR010998">
    <property type="entry name" value="Integrase_recombinase_N"/>
</dbReference>
<dbReference type="PANTHER" id="PTHR30629:SF2">
    <property type="entry name" value="PROPHAGE INTEGRASE INTS-RELATED"/>
    <property type="match status" value="1"/>
</dbReference>
<dbReference type="CDD" id="cd00801">
    <property type="entry name" value="INT_P4_C"/>
    <property type="match status" value="1"/>
</dbReference>
<accession>B7KY20</accession>
<reference evidence="8 9" key="2">
    <citation type="journal article" date="2012" name="J. Bacteriol.">
        <title>Complete genome sequences of six strains of the genus Methylobacterium.</title>
        <authorList>
            <person name="Marx C.J."/>
            <person name="Bringel F."/>
            <person name="Chistoserdova L."/>
            <person name="Moulin L."/>
            <person name="Farhan Ul Haque M."/>
            <person name="Fleischman D.E."/>
            <person name="Gruffaz C."/>
            <person name="Jourand P."/>
            <person name="Knief C."/>
            <person name="Lee M.C."/>
            <person name="Muller E.E."/>
            <person name="Nadalig T."/>
            <person name="Peyraud R."/>
            <person name="Roselli S."/>
            <person name="Russ L."/>
            <person name="Goodwin L.A."/>
            <person name="Ivanova N."/>
            <person name="Kyrpides N."/>
            <person name="Lajus A."/>
            <person name="Land M.L."/>
            <person name="Medigue C."/>
            <person name="Mikhailova N."/>
            <person name="Nolan M."/>
            <person name="Woyke T."/>
            <person name="Stolyar S."/>
            <person name="Vorholt J.A."/>
            <person name="Vuilleumier S."/>
        </authorList>
    </citation>
    <scope>NUCLEOTIDE SEQUENCE [LARGE SCALE GENOMIC DNA]</scope>
    <source>
        <strain evidence="9">CM4 / NCIMB 13688</strain>
    </source>
</reference>
<dbReference type="InterPro" id="IPR044068">
    <property type="entry name" value="CB"/>
</dbReference>
<dbReference type="PROSITE" id="PS51900">
    <property type="entry name" value="CB"/>
    <property type="match status" value="1"/>
</dbReference>
<dbReference type="EMBL" id="CP001298">
    <property type="protein sequence ID" value="ACK81183.1"/>
    <property type="molecule type" value="Genomic_DNA"/>
</dbReference>
<evidence type="ECO:0000256" key="3">
    <source>
        <dbReference type="ARBA" id="ARBA00023125"/>
    </source>
</evidence>
<keyword evidence="2" id="KW-0229">DNA integration</keyword>
<feature type="domain" description="Core-binding (CB)" evidence="7">
    <location>
        <begin position="103"/>
        <end position="183"/>
    </location>
</feature>
<dbReference type="RefSeq" id="WP_012605389.1">
    <property type="nucleotide sequence ID" value="NC_011757.1"/>
</dbReference>
<evidence type="ECO:0000313" key="9">
    <source>
        <dbReference type="Proteomes" id="UP000002385"/>
    </source>
</evidence>
<organism evidence="8 9">
    <name type="scientific">Methylorubrum extorquens (strain CM4 / NCIMB 13688)</name>
    <name type="common">Methylobacterium extorquens</name>
    <dbReference type="NCBI Taxonomy" id="440085"/>
    <lineage>
        <taxon>Bacteria</taxon>
        <taxon>Pseudomonadati</taxon>
        <taxon>Pseudomonadota</taxon>
        <taxon>Alphaproteobacteria</taxon>
        <taxon>Hyphomicrobiales</taxon>
        <taxon>Methylobacteriaceae</taxon>
        <taxon>Methylorubrum</taxon>
    </lineage>
</organism>
<dbReference type="GO" id="GO:0015074">
    <property type="term" value="P:DNA integration"/>
    <property type="evidence" value="ECO:0007669"/>
    <property type="project" value="UniProtKB-KW"/>
</dbReference>
<comment type="similarity">
    <text evidence="1">Belongs to the 'phage' integrase family.</text>
</comment>
<dbReference type="InterPro" id="IPR011010">
    <property type="entry name" value="DNA_brk_join_enz"/>
</dbReference>
<dbReference type="Gene3D" id="1.10.443.10">
    <property type="entry name" value="Intergrase catalytic core"/>
    <property type="match status" value="1"/>
</dbReference>
<protein>
    <submittedName>
        <fullName evidence="8">Integrase family protein</fullName>
    </submittedName>
</protein>
<dbReference type="PANTHER" id="PTHR30629">
    <property type="entry name" value="PROPHAGE INTEGRASE"/>
    <property type="match status" value="1"/>
</dbReference>
<dbReference type="PROSITE" id="PS51898">
    <property type="entry name" value="TYR_RECOMBINASE"/>
    <property type="match status" value="1"/>
</dbReference>
<keyword evidence="3 5" id="KW-0238">DNA-binding</keyword>
<evidence type="ECO:0000259" key="6">
    <source>
        <dbReference type="PROSITE" id="PS51898"/>
    </source>
</evidence>
<feature type="domain" description="Tyr recombinase" evidence="6">
    <location>
        <begin position="213"/>
        <end position="386"/>
    </location>
</feature>
<reference evidence="9" key="1">
    <citation type="submission" date="2008-12" db="EMBL/GenBank/DDBJ databases">
        <title>Complete sequence of chromosome of Methylobacterium chloromethanicum CM4.</title>
        <authorList>
            <consortium name="US DOE Joint Genome Institute"/>
            <person name="Lucas S."/>
            <person name="Copeland A."/>
            <person name="Lapidus A."/>
            <person name="Glavina del Rio T."/>
            <person name="Dalin E."/>
            <person name="Tice H."/>
            <person name="Bruce D."/>
            <person name="Goodwin L."/>
            <person name="Pitluck S."/>
            <person name="Chertkov O."/>
            <person name="Brettin T."/>
            <person name="Detter J.C."/>
            <person name="Han C."/>
            <person name="Larimer F."/>
            <person name="Land M."/>
            <person name="Hauser L."/>
            <person name="Kyrpides N."/>
            <person name="Mikhailova N."/>
            <person name="Marx C."/>
            <person name="Richardson P."/>
        </authorList>
    </citation>
    <scope>NUCLEOTIDE SEQUENCE [LARGE SCALE GENOMIC DNA]</scope>
    <source>
        <strain evidence="9">CM4 / NCIMB 13688</strain>
    </source>
</reference>
<dbReference type="SUPFAM" id="SSF56349">
    <property type="entry name" value="DNA breaking-rejoining enzymes"/>
    <property type="match status" value="1"/>
</dbReference>
<evidence type="ECO:0000256" key="2">
    <source>
        <dbReference type="ARBA" id="ARBA00022908"/>
    </source>
</evidence>
<evidence type="ECO:0000313" key="8">
    <source>
        <dbReference type="EMBL" id="ACK81183.1"/>
    </source>
</evidence>
<dbReference type="Pfam" id="PF13356">
    <property type="entry name" value="Arm-DNA-bind_3"/>
    <property type="match status" value="1"/>
</dbReference>
<dbReference type="GO" id="GO:0003677">
    <property type="term" value="F:DNA binding"/>
    <property type="evidence" value="ECO:0007669"/>
    <property type="project" value="UniProtKB-UniRule"/>
</dbReference>
<evidence type="ECO:0000256" key="4">
    <source>
        <dbReference type="ARBA" id="ARBA00023172"/>
    </source>
</evidence>
<dbReference type="Proteomes" id="UP000002385">
    <property type="component" value="Chromosome"/>
</dbReference>
<dbReference type="Pfam" id="PF00589">
    <property type="entry name" value="Phage_integrase"/>
    <property type="match status" value="1"/>
</dbReference>
<dbReference type="Gene3D" id="1.10.150.130">
    <property type="match status" value="1"/>
</dbReference>
<dbReference type="InterPro" id="IPR053876">
    <property type="entry name" value="Phage_int_M"/>
</dbReference>
<dbReference type="KEGG" id="mch:Mchl_0244"/>
<name>B7KY20_METC4</name>
<sequence>MARAINRLSARTVQTLTEPGRHADGDGLYLVVDEGGGKRWAYLFRLAGKRREMGLGPLRSVSLAQARDLAGRARALAAQGIDPVEARQAAVPCPAPAAVPKVVTFAEIADAFMDDRAGEWRNAKHRQQWRNTLTTYAANLWSMPVLDIGTPEVLAALRPIWREKPETASRVRGRIERILDAAKVEGHREGENPARWRGHLEHTLPKAAKLSRGHHAALPYRDVPAFVVALRSRVADSARALELIILTAARSGEVRGMRASEVDLEAAVWTVPAERMKGGRPHRVPLSRPALALLAPRVATVGPDDLLFANSRGGMLSDMVFEALFRRAKIEDITTHGFRSSFRDWAGDETDFAREVIEAALAHLVGDDVELAYRRGDALEKRRQLMDRWASFVAAENGAESRKASRSQ</sequence>
<evidence type="ECO:0000256" key="1">
    <source>
        <dbReference type="ARBA" id="ARBA00008857"/>
    </source>
</evidence>
<dbReference type="InterPro" id="IPR050808">
    <property type="entry name" value="Phage_Integrase"/>
</dbReference>
<dbReference type="AlphaFoldDB" id="B7KY20"/>
<evidence type="ECO:0000259" key="7">
    <source>
        <dbReference type="PROSITE" id="PS51900"/>
    </source>
</evidence>
<dbReference type="InterPro" id="IPR038488">
    <property type="entry name" value="Integrase_DNA-bd_sf"/>
</dbReference>
<dbReference type="InterPro" id="IPR025166">
    <property type="entry name" value="Integrase_DNA_bind_dom"/>
</dbReference>
<dbReference type="GO" id="GO:0006310">
    <property type="term" value="P:DNA recombination"/>
    <property type="evidence" value="ECO:0007669"/>
    <property type="project" value="UniProtKB-KW"/>
</dbReference>
<dbReference type="InterPro" id="IPR002104">
    <property type="entry name" value="Integrase_catalytic"/>
</dbReference>
<gene>
    <name evidence="8" type="ordered locus">Mchl_0244</name>
</gene>
<dbReference type="Gene3D" id="3.30.160.390">
    <property type="entry name" value="Integrase, DNA-binding domain"/>
    <property type="match status" value="1"/>
</dbReference>
<dbReference type="HOGENOM" id="CLU_027562_0_2_5"/>
<dbReference type="InterPro" id="IPR013762">
    <property type="entry name" value="Integrase-like_cat_sf"/>
</dbReference>
<evidence type="ECO:0000256" key="5">
    <source>
        <dbReference type="PROSITE-ProRule" id="PRU01248"/>
    </source>
</evidence>
<keyword evidence="4" id="KW-0233">DNA recombination</keyword>